<accession>A0ABW6SM69</accession>
<dbReference type="InterPro" id="IPR011049">
    <property type="entry name" value="Serralysin-like_metalloprot_C"/>
</dbReference>
<evidence type="ECO:0000256" key="3">
    <source>
        <dbReference type="SAM" id="MobiDB-lite"/>
    </source>
</evidence>
<keyword evidence="2" id="KW-0964">Secreted</keyword>
<dbReference type="PANTHER" id="PTHR38340">
    <property type="entry name" value="S-LAYER PROTEIN"/>
    <property type="match status" value="1"/>
</dbReference>
<dbReference type="PANTHER" id="PTHR38340:SF1">
    <property type="entry name" value="S-LAYER PROTEIN"/>
    <property type="match status" value="1"/>
</dbReference>
<comment type="subcellular location">
    <subcellularLocation>
        <location evidence="1">Secreted</location>
    </subcellularLocation>
</comment>
<dbReference type="InterPro" id="IPR018511">
    <property type="entry name" value="Hemolysin-typ_Ca-bd_CS"/>
</dbReference>
<dbReference type="RefSeq" id="WP_387410347.1">
    <property type="nucleotide sequence ID" value="NZ_JBIASD010000005.1"/>
</dbReference>
<dbReference type="SUPFAM" id="SSF51120">
    <property type="entry name" value="beta-Roll"/>
    <property type="match status" value="7"/>
</dbReference>
<protein>
    <recommendedName>
        <fullName evidence="6">Calcium-binding protein</fullName>
    </recommendedName>
</protein>
<dbReference type="PROSITE" id="PS00330">
    <property type="entry name" value="HEMOLYSIN_CALCIUM"/>
    <property type="match status" value="3"/>
</dbReference>
<comment type="caution">
    <text evidence="4">The sequence shown here is derived from an EMBL/GenBank/DDBJ whole genome shotgun (WGS) entry which is preliminary data.</text>
</comment>
<evidence type="ECO:0000313" key="5">
    <source>
        <dbReference type="Proteomes" id="UP001602013"/>
    </source>
</evidence>
<feature type="compositionally biased region" description="Low complexity" evidence="3">
    <location>
        <begin position="2260"/>
        <end position="2271"/>
    </location>
</feature>
<sequence>MRQRLLGVLCVLGVLAGLVTGVPETAAAAVRKDVETTAFLSAVERFAALGEGLAGVGPMGERLPLVGLVPGGEDGLGLADLFRVAMYDRLKDLTSLDDLKDEYEITGPRAGRLLAKASTEGGTRRLDLTLEVARNVADRPLSIESAQPKISLATSGGVDVSLKLGAKLSFGYDPATTAVWLSTGSTLTVQADGRLVAGAKPSAAFGILGVDLSPGSALSFTSTFTSTSSDPSGDGRLDLRELGADGAAAGLFAFAKKGAASAGLGVTAQPFAGAQVEGATATVNVSWPDIAAGAPQVSVSQADLDRLGRFQSLTPKDLLDGLAHLANAITAVQRARWNGQGDVDLPFMRGSLADAVHVSEALDAFVAGSVDRNTGRPTFTSIQDMFAALAKARGLPGGAIIKVADAGYDDATKKIVFTLVVDRTVNPAPEPLNPAGQSSSGSGAGVTYTATTLKHVGQKWTPGQFAGRMVTAGTSTGVVADNTTDTVTVAQDGWRGGMPAAGTPYRIAAADPMIGQVSFGDVFASRAGLARANAATSVAGVMRGYHATATAVLDLGDAATGQACAARPDGQGKACPYKHTNPDGTSTVVTELPRPADRVMLRTGRELFGASVSVRSSVDVDAVIGYLGVRLTGDLSMSSAKGGDLVKVGLKDVGDIPLTRLFERLASDPGAVVTSQVNAAAQARLTLGVPGMADFFGGKVTGDVEMPDIGKPGELAFHGFDRLGKVKDFAFDPDNPRALFGTLIKSLGALAAYLEQVKGSGQAGKAMTTKLPLLGRSVSDLVAAEEMGAGPGVVYGDGACGSENGFVTDPSRTFTQAHIGRGVIIGTRLMTVSAVCGEHTMAFTAKFGQARPEPGAAYALRSPLRDAIDRLTAAPPDTVQALVAELNKALGGQARIGYEDGRLRLSLAYDKKAALKEPLRFSFGERSLVAASGSGTLDAAIDGQVQLGFEVALRRDFDLSRDLLIDTGSSLDLEAKAQLDGVVKADVGPLPLSIGKAGDDPLQARLDYGVGLRYGGESQEAAVPAADFFAGLDLALNETSEPVSCDRDPRRDETDLALCAVLPAYLAGNPITADGKHALVLRLPRMAPLAEMFDLTAKLPGDIDRLELPSFDFSTLPAGLELDWSNLGEGIDRYLVALETGMRVAAYDGRLPLVGHDLQQGADFIGARRAEIKAAMGKVPSGTGKSLREWYNAELAPKIGPGVQPVITCVQAPNPDKPEACDEAKGAELTGITFKISVGKGVVDPAKGCVEGCESLERRLDIGIPGLALRQGPGKGVRAQVGWRIEATVGLDRTSGFFVDATPDNRPRAEIGVNVSLPEEINARLAILDVTVKNRTPQSPDLFAGTFGVGLKPVGRIGLAQLADAGDLVETSLHANAAIDWRFTVTPGSPMLPGLFGDFHLDWDLTKGGSPDPANLSIAFTNVNLEAGDFFRTVLGPVVTQVKRLTDPVRPVVDQLYAPIPVLSDLSRAAGGGDVNLMTIAEKYNTLGGGKATQFLERAVEIVKLVSSLPDCQGELHIPIGDFTVAGDRALTTENSPDVADSLIKDVTPKTDDLLAALDQGARSCAKSKAAAGEQGPMTRSKNAGFSFPVLDNAGRSFFSLLMGRDVELVEYDSGPLRLGFTYSQSFGPVYAPPPVMVVISGTAGVEARIKAGFDTYGIRKAIEQGEADLQILDSLYLKTTDERGRPLPAITLYGRLEAGAAVDLLLVRAGVSGGISLTVSMLWADPNNDGKFRFYEFSGVLLRNPLCLFSMDGKLKVYLKAWVEIGFSIFKKRFDWTVVEATLLDFSAKPKCDEDPPKLATESGGALVLHIGPMRAARGGSTAKPSDDAEQWTVSQLPGDEGFVVSALGVREEHRAGGLDRVLADGRGAKGSLRLVFQGYADDSGTPYPFDRKVVAFGGDGDDMILAGSGTNVVDGGPGNDQITSADQYDERGTRVAIVAGGPGDDQITVGGAGGWVAGDGRLTPGSRRVGTVEVADWDVDGLPGAPADGPDDGDDRIAAGLGRNHLWGNGGDDTIGVASDSPLAATDPSPRYRAQPSLLVGGPGRDTLTGGSADDEIYTGPRQEFGPDAAGPADSGPNYVDTGAGDDKVYGGQAVDLVAGRSRPGEVARILGGGGDDVLAGGYGKDEIFGGPGDDWVVAEPSDVGEADGRDDYGPLRQVRHLPLPAGVEPSAKLLVGGDGDDHVVGGDGGATIFGDRLRDEPCEEHDGDGDGRDLILGGAGKETVSAGGGADRVDAGGGQDRVCGERGDDRLSGGAGDDSVSGGSGDDIAFGDDGADEVTGGPGDDTLYGGAQDDTVVGEAGEDTAFGGAGNDLVIGGSRTAGKADGGDALYGDAGADRLIGDNGDAGGPFDLDGTPEEAGGPDVIHGGAGDDTAFGGIGDDEVHGDDGDDHLEGGDGADRVSGEAGEDELVGGGSGPYPDAGDTLLGGDGPDVIAGDNAILSTSGAATAVAVRTGQVHTHRVELLAGGSGADVADGGAGNDAIFGQGGPDRLRGQDGDDYAEGGPGVDWVEGDRGDDDLVGGSHVASDSTDDSADNGADDALFGGPGDDVVLGDNALVTLAGEPARPTVRAGSDGKPMTPRAVTLLGGGSGDDRVSGGSGVDVLWGQDGDDHISGGAQGDYVEGGGGADQIRGDLPLSAESSQTTTKPLDDLGWKGVASEPAELEGDDATPGQDDLIGGSARPGAADKGDAIEGGGGADMLLGDNGSLVRTLTATGERVYTERYPAGQAPADATRSRTHDPALPGDSTRFCTEAQPTCEPEGAFGDDRLYGDAGDDGLWGQDGDDRLYGGPGDDDLFGELGDDEMYGGEGEDAMLGDRGGVVNERIDAGDAQRLGFTVSLNAPPKETYRGFPLGSYDRRTDLLHDADGDAWMSAALPHDGFATGGDDRMRGGPGRDSMHGGAGDDLVNGDSGGDEVFGDDGDDIIWGGKGCDPVLDAATADCLSGGAFDPAARGTGDRFVDHLFGGAGADLLDYNPRGSYPDACAPGRMPDGTLTTVVDPCQWFRMTDKDNASTADDQHHQGVDWQYGGAGRDVLQGDRTANGPNPGDKMIDWNGSFNLYTHCGPANGGHNIVRQHSPAMLDFLAKVAWGAGAGRAADDPSAQRELAIPANDSGSPYPTSPGHFDSPVACAG</sequence>
<evidence type="ECO:0000256" key="1">
    <source>
        <dbReference type="ARBA" id="ARBA00004613"/>
    </source>
</evidence>
<feature type="region of interest" description="Disordered" evidence="3">
    <location>
        <begin position="2222"/>
        <end position="2297"/>
    </location>
</feature>
<keyword evidence="5" id="KW-1185">Reference proteome</keyword>
<feature type="region of interest" description="Disordered" evidence="3">
    <location>
        <begin position="2021"/>
        <end position="2080"/>
    </location>
</feature>
<feature type="compositionally biased region" description="Basic and acidic residues" evidence="3">
    <location>
        <begin position="2384"/>
        <end position="2405"/>
    </location>
</feature>
<feature type="region of interest" description="Disordered" evidence="3">
    <location>
        <begin position="2195"/>
        <end position="2214"/>
    </location>
</feature>
<organism evidence="4 5">
    <name type="scientific">Microtetraspora malaysiensis</name>
    <dbReference type="NCBI Taxonomy" id="161358"/>
    <lineage>
        <taxon>Bacteria</taxon>
        <taxon>Bacillati</taxon>
        <taxon>Actinomycetota</taxon>
        <taxon>Actinomycetes</taxon>
        <taxon>Streptosporangiales</taxon>
        <taxon>Streptosporangiaceae</taxon>
        <taxon>Microtetraspora</taxon>
    </lineage>
</organism>
<evidence type="ECO:0000256" key="2">
    <source>
        <dbReference type="ARBA" id="ARBA00022525"/>
    </source>
</evidence>
<feature type="region of interest" description="Disordered" evidence="3">
    <location>
        <begin position="2384"/>
        <end position="2426"/>
    </location>
</feature>
<dbReference type="Gene3D" id="2.150.10.10">
    <property type="entry name" value="Serralysin-like metalloprotease, C-terminal"/>
    <property type="match status" value="8"/>
</dbReference>
<feature type="compositionally biased region" description="Basic and acidic residues" evidence="3">
    <location>
        <begin position="2245"/>
        <end position="2254"/>
    </location>
</feature>
<proteinExistence type="predicted"/>
<name>A0ABW6SM69_9ACTN</name>
<dbReference type="EMBL" id="JBIASD010000005">
    <property type="protein sequence ID" value="MFF3666042.1"/>
    <property type="molecule type" value="Genomic_DNA"/>
</dbReference>
<dbReference type="InterPro" id="IPR001343">
    <property type="entry name" value="Hemolysn_Ca-bd"/>
</dbReference>
<feature type="compositionally biased region" description="Gly residues" evidence="3">
    <location>
        <begin position="2229"/>
        <end position="2242"/>
    </location>
</feature>
<evidence type="ECO:0000313" key="4">
    <source>
        <dbReference type="EMBL" id="MFF3666042.1"/>
    </source>
</evidence>
<dbReference type="PRINTS" id="PR00313">
    <property type="entry name" value="CABNDNGRPT"/>
</dbReference>
<feature type="compositionally biased region" description="Acidic residues" evidence="3">
    <location>
        <begin position="2532"/>
        <end position="2541"/>
    </location>
</feature>
<dbReference type="Pfam" id="PF00353">
    <property type="entry name" value="HemolysinCabind"/>
    <property type="match status" value="14"/>
</dbReference>
<feature type="region of interest" description="Disordered" evidence="3">
    <location>
        <begin position="2730"/>
        <end position="2755"/>
    </location>
</feature>
<feature type="region of interest" description="Disordered" evidence="3">
    <location>
        <begin position="3111"/>
        <end position="3135"/>
    </location>
</feature>
<feature type="region of interest" description="Disordered" evidence="3">
    <location>
        <begin position="2480"/>
        <end position="2549"/>
    </location>
</feature>
<feature type="region of interest" description="Disordered" evidence="3">
    <location>
        <begin position="2665"/>
        <end position="2696"/>
    </location>
</feature>
<evidence type="ECO:0008006" key="6">
    <source>
        <dbReference type="Google" id="ProtNLM"/>
    </source>
</evidence>
<reference evidence="4 5" key="1">
    <citation type="submission" date="2024-10" db="EMBL/GenBank/DDBJ databases">
        <title>The Natural Products Discovery Center: Release of the First 8490 Sequenced Strains for Exploring Actinobacteria Biosynthetic Diversity.</title>
        <authorList>
            <person name="Kalkreuter E."/>
            <person name="Kautsar S.A."/>
            <person name="Yang D."/>
            <person name="Bader C.D."/>
            <person name="Teijaro C.N."/>
            <person name="Fluegel L."/>
            <person name="Davis C.M."/>
            <person name="Simpson J.R."/>
            <person name="Lauterbach L."/>
            <person name="Steele A.D."/>
            <person name="Gui C."/>
            <person name="Meng S."/>
            <person name="Li G."/>
            <person name="Viehrig K."/>
            <person name="Ye F."/>
            <person name="Su P."/>
            <person name="Kiefer A.F."/>
            <person name="Nichols A."/>
            <person name="Cepeda A.J."/>
            <person name="Yan W."/>
            <person name="Fan B."/>
            <person name="Jiang Y."/>
            <person name="Adhikari A."/>
            <person name="Zheng C.-J."/>
            <person name="Schuster L."/>
            <person name="Cowan T.M."/>
            <person name="Smanski M.J."/>
            <person name="Chevrette M.G."/>
            <person name="De Carvalho L.P.S."/>
            <person name="Shen B."/>
        </authorList>
    </citation>
    <scope>NUCLEOTIDE SEQUENCE [LARGE SCALE GENOMIC DNA]</scope>
    <source>
        <strain evidence="4 5">NPDC002173</strain>
    </source>
</reference>
<dbReference type="InterPro" id="IPR050557">
    <property type="entry name" value="RTX_toxin/Mannuronan_C5-epim"/>
</dbReference>
<dbReference type="Proteomes" id="UP001602013">
    <property type="component" value="Unassembled WGS sequence"/>
</dbReference>
<gene>
    <name evidence="4" type="ORF">ACFYXI_10655</name>
</gene>